<protein>
    <submittedName>
        <fullName evidence="1">Uncharacterized protein</fullName>
    </submittedName>
</protein>
<evidence type="ECO:0000313" key="1">
    <source>
        <dbReference type="EMBL" id="KAF2179369.1"/>
    </source>
</evidence>
<organism evidence="1 2">
    <name type="scientific">Zopfia rhizophila CBS 207.26</name>
    <dbReference type="NCBI Taxonomy" id="1314779"/>
    <lineage>
        <taxon>Eukaryota</taxon>
        <taxon>Fungi</taxon>
        <taxon>Dikarya</taxon>
        <taxon>Ascomycota</taxon>
        <taxon>Pezizomycotina</taxon>
        <taxon>Dothideomycetes</taxon>
        <taxon>Dothideomycetes incertae sedis</taxon>
        <taxon>Zopfiaceae</taxon>
        <taxon>Zopfia</taxon>
    </lineage>
</organism>
<accession>A0A6A6DMB4</accession>
<dbReference type="AlphaFoldDB" id="A0A6A6DMB4"/>
<gene>
    <name evidence="1" type="ORF">K469DRAFT_301886</name>
</gene>
<evidence type="ECO:0000313" key="2">
    <source>
        <dbReference type="Proteomes" id="UP000800200"/>
    </source>
</evidence>
<dbReference type="Proteomes" id="UP000800200">
    <property type="component" value="Unassembled WGS sequence"/>
</dbReference>
<name>A0A6A6DMB4_9PEZI</name>
<dbReference type="EMBL" id="ML994667">
    <property type="protein sequence ID" value="KAF2179369.1"/>
    <property type="molecule type" value="Genomic_DNA"/>
</dbReference>
<proteinExistence type="predicted"/>
<sequence length="75" mass="8873">MKIRRIAAFKVEFLVCHILCPSDTLRDWQTFNCSFCILSLIVLHTVIHCGYRSIMPCHAVLCYTYMCNFIHPDRY</sequence>
<keyword evidence="2" id="KW-1185">Reference proteome</keyword>
<reference evidence="1" key="1">
    <citation type="journal article" date="2020" name="Stud. Mycol.">
        <title>101 Dothideomycetes genomes: a test case for predicting lifestyles and emergence of pathogens.</title>
        <authorList>
            <person name="Haridas S."/>
            <person name="Albert R."/>
            <person name="Binder M."/>
            <person name="Bloem J."/>
            <person name="Labutti K."/>
            <person name="Salamov A."/>
            <person name="Andreopoulos B."/>
            <person name="Baker S."/>
            <person name="Barry K."/>
            <person name="Bills G."/>
            <person name="Bluhm B."/>
            <person name="Cannon C."/>
            <person name="Castanera R."/>
            <person name="Culley D."/>
            <person name="Daum C."/>
            <person name="Ezra D."/>
            <person name="Gonzalez J."/>
            <person name="Henrissat B."/>
            <person name="Kuo A."/>
            <person name="Liang C."/>
            <person name="Lipzen A."/>
            <person name="Lutzoni F."/>
            <person name="Magnuson J."/>
            <person name="Mondo S."/>
            <person name="Nolan M."/>
            <person name="Ohm R."/>
            <person name="Pangilinan J."/>
            <person name="Park H.-J."/>
            <person name="Ramirez L."/>
            <person name="Alfaro M."/>
            <person name="Sun H."/>
            <person name="Tritt A."/>
            <person name="Yoshinaga Y."/>
            <person name="Zwiers L.-H."/>
            <person name="Turgeon B."/>
            <person name="Goodwin S."/>
            <person name="Spatafora J."/>
            <person name="Crous P."/>
            <person name="Grigoriev I."/>
        </authorList>
    </citation>
    <scope>NUCLEOTIDE SEQUENCE</scope>
    <source>
        <strain evidence="1">CBS 207.26</strain>
    </source>
</reference>